<accession>A0AAD8A546</accession>
<feature type="non-terminal residue" evidence="2">
    <location>
        <position position="1"/>
    </location>
</feature>
<dbReference type="InterPro" id="IPR008936">
    <property type="entry name" value="Rho_GTPase_activation_prot"/>
</dbReference>
<dbReference type="Gene3D" id="1.10.555.10">
    <property type="entry name" value="Rho GTPase activation protein"/>
    <property type="match status" value="1"/>
</dbReference>
<proteinExistence type="predicted"/>
<dbReference type="Pfam" id="PF00620">
    <property type="entry name" value="RhoGAP"/>
    <property type="match status" value="1"/>
</dbReference>
<dbReference type="InterPro" id="IPR039102">
    <property type="entry name" value="FAM13"/>
</dbReference>
<dbReference type="PANTHER" id="PTHR15904:SF17">
    <property type="entry name" value="RHO-GAP DOMAIN-CONTAINING PROTEIN"/>
    <property type="match status" value="1"/>
</dbReference>
<evidence type="ECO:0000313" key="2">
    <source>
        <dbReference type="EMBL" id="KAJ9592639.1"/>
    </source>
</evidence>
<dbReference type="AlphaFoldDB" id="A0AAD8A546"/>
<reference evidence="2" key="1">
    <citation type="journal article" date="2023" name="IScience">
        <title>Live-bearing cockroach genome reveals convergent evolutionary mechanisms linked to viviparity in insects and beyond.</title>
        <authorList>
            <person name="Fouks B."/>
            <person name="Harrison M.C."/>
            <person name="Mikhailova A.A."/>
            <person name="Marchal E."/>
            <person name="English S."/>
            <person name="Carruthers M."/>
            <person name="Jennings E.C."/>
            <person name="Chiamaka E.L."/>
            <person name="Frigard R.A."/>
            <person name="Pippel M."/>
            <person name="Attardo G.M."/>
            <person name="Benoit J.B."/>
            <person name="Bornberg-Bauer E."/>
            <person name="Tobe S.S."/>
        </authorList>
    </citation>
    <scope>NUCLEOTIDE SEQUENCE</scope>
    <source>
        <strain evidence="2">Stay&amp;Tobe</strain>
    </source>
</reference>
<feature type="domain" description="Rho-GAP" evidence="1">
    <location>
        <begin position="18"/>
        <end position="212"/>
    </location>
</feature>
<reference evidence="2" key="2">
    <citation type="submission" date="2023-05" db="EMBL/GenBank/DDBJ databases">
        <authorList>
            <person name="Fouks B."/>
        </authorList>
    </citation>
    <scope>NUCLEOTIDE SEQUENCE</scope>
    <source>
        <strain evidence="2">Stay&amp;Tobe</strain>
        <tissue evidence="2">Testes</tissue>
    </source>
</reference>
<dbReference type="PROSITE" id="PS50238">
    <property type="entry name" value="RHOGAP"/>
    <property type="match status" value="1"/>
</dbReference>
<dbReference type="PANTHER" id="PTHR15904">
    <property type="entry name" value="FAM13"/>
    <property type="match status" value="1"/>
</dbReference>
<evidence type="ECO:0000259" key="1">
    <source>
        <dbReference type="PROSITE" id="PS50238"/>
    </source>
</evidence>
<sequence length="226" mass="25564">MLTGTLLMGRRGGRTFGLRLEELPVGRDGVPKVAVRLCGYIEKHGLKCGGLFRLSAGNPKLVERLRTSFDRTGDADLEAAGDVATVASLLKLWLRELPEPVIVNQVAIQLLDIHEKLHDETVQWREAVCQILMTLPDPNTCLLRYLLRFLRHYDQHGHRAQCHHHTSGGVAAIFSPLLIQRGVEQSGNIDSIQQVVAHQLMNKLIHECNHIFQDRVYLKVFFLHFL</sequence>
<evidence type="ECO:0000313" key="3">
    <source>
        <dbReference type="Proteomes" id="UP001233999"/>
    </source>
</evidence>
<protein>
    <recommendedName>
        <fullName evidence="1">Rho-GAP domain-containing protein</fullName>
    </recommendedName>
</protein>
<keyword evidence="3" id="KW-1185">Reference proteome</keyword>
<gene>
    <name evidence="2" type="ORF">L9F63_015694</name>
</gene>
<name>A0AAD8A546_DIPPU</name>
<organism evidence="2 3">
    <name type="scientific">Diploptera punctata</name>
    <name type="common">Pacific beetle cockroach</name>
    <dbReference type="NCBI Taxonomy" id="6984"/>
    <lineage>
        <taxon>Eukaryota</taxon>
        <taxon>Metazoa</taxon>
        <taxon>Ecdysozoa</taxon>
        <taxon>Arthropoda</taxon>
        <taxon>Hexapoda</taxon>
        <taxon>Insecta</taxon>
        <taxon>Pterygota</taxon>
        <taxon>Neoptera</taxon>
        <taxon>Polyneoptera</taxon>
        <taxon>Dictyoptera</taxon>
        <taxon>Blattodea</taxon>
        <taxon>Blaberoidea</taxon>
        <taxon>Blaberidae</taxon>
        <taxon>Diplopterinae</taxon>
        <taxon>Diploptera</taxon>
    </lineage>
</organism>
<dbReference type="GO" id="GO:0007165">
    <property type="term" value="P:signal transduction"/>
    <property type="evidence" value="ECO:0007669"/>
    <property type="project" value="InterPro"/>
</dbReference>
<dbReference type="SMART" id="SM00324">
    <property type="entry name" value="RhoGAP"/>
    <property type="match status" value="1"/>
</dbReference>
<dbReference type="InterPro" id="IPR000198">
    <property type="entry name" value="RhoGAP_dom"/>
</dbReference>
<dbReference type="SUPFAM" id="SSF48350">
    <property type="entry name" value="GTPase activation domain, GAP"/>
    <property type="match status" value="1"/>
</dbReference>
<dbReference type="Proteomes" id="UP001233999">
    <property type="component" value="Unassembled WGS sequence"/>
</dbReference>
<comment type="caution">
    <text evidence="2">The sequence shown here is derived from an EMBL/GenBank/DDBJ whole genome shotgun (WGS) entry which is preliminary data.</text>
</comment>
<dbReference type="EMBL" id="JASPKZ010003821">
    <property type="protein sequence ID" value="KAJ9592639.1"/>
    <property type="molecule type" value="Genomic_DNA"/>
</dbReference>